<keyword evidence="5" id="KW-1133">Transmembrane helix</keyword>
<dbReference type="HAMAP" id="MF_01310">
    <property type="entry name" value="Ribosomal_uS11"/>
    <property type="match status" value="1"/>
</dbReference>
<name>A0A0D2X5E2_CAPO3</name>
<dbReference type="SUPFAM" id="SSF53137">
    <property type="entry name" value="Translational machinery components"/>
    <property type="match status" value="1"/>
</dbReference>
<dbReference type="PhylomeDB" id="A0A0D2X5E2"/>
<reference evidence="7" key="1">
    <citation type="submission" date="2011-02" db="EMBL/GenBank/DDBJ databases">
        <title>The Genome Sequence of Capsaspora owczarzaki ATCC 30864.</title>
        <authorList>
            <person name="Russ C."/>
            <person name="Cuomo C."/>
            <person name="Burger G."/>
            <person name="Gray M.W."/>
            <person name="Holland P.W.H."/>
            <person name="King N."/>
            <person name="Lang F.B.F."/>
            <person name="Roger A.J."/>
            <person name="Ruiz-Trillo I."/>
            <person name="Young S.K."/>
            <person name="Zeng Q."/>
            <person name="Gargeya S."/>
            <person name="Alvarado L."/>
            <person name="Berlin A."/>
            <person name="Chapman S.B."/>
            <person name="Chen Z."/>
            <person name="Freedman E."/>
            <person name="Gellesch M."/>
            <person name="Goldberg J."/>
            <person name="Griggs A."/>
            <person name="Gujja S."/>
            <person name="Heilman E."/>
            <person name="Heiman D."/>
            <person name="Howarth C."/>
            <person name="Mehta T."/>
            <person name="Neiman D."/>
            <person name="Pearson M."/>
            <person name="Roberts A."/>
            <person name="Saif S."/>
            <person name="Shea T."/>
            <person name="Shenoy N."/>
            <person name="Sisk P."/>
            <person name="Stolte C."/>
            <person name="Sykes S."/>
            <person name="White J."/>
            <person name="Yandava C."/>
            <person name="Haas B."/>
            <person name="Nusbaum C."/>
            <person name="Birren B."/>
        </authorList>
    </citation>
    <scope>NUCLEOTIDE SEQUENCE</scope>
    <source>
        <strain evidence="7">ATCC 30864</strain>
    </source>
</reference>
<dbReference type="EMBL" id="KE346375">
    <property type="protein sequence ID" value="KJE97654.1"/>
    <property type="molecule type" value="Genomic_DNA"/>
</dbReference>
<feature type="compositionally biased region" description="Basic and acidic residues" evidence="4">
    <location>
        <begin position="175"/>
        <end position="189"/>
    </location>
</feature>
<evidence type="ECO:0000256" key="2">
    <source>
        <dbReference type="ARBA" id="ARBA00022980"/>
    </source>
</evidence>
<dbReference type="InterPro" id="IPR036967">
    <property type="entry name" value="Ribosomal_uS11_sf"/>
</dbReference>
<comment type="similarity">
    <text evidence="1">Belongs to the universal ribosomal protein uS11 family.</text>
</comment>
<dbReference type="RefSeq" id="XP_011270837.1">
    <property type="nucleotide sequence ID" value="XM_011272535.1"/>
</dbReference>
<keyword evidence="2" id="KW-0689">Ribosomal protein</keyword>
<evidence type="ECO:0000256" key="3">
    <source>
        <dbReference type="ARBA" id="ARBA00023274"/>
    </source>
</evidence>
<keyword evidence="5" id="KW-0812">Transmembrane</keyword>
<evidence type="ECO:0000256" key="5">
    <source>
        <dbReference type="SAM" id="Phobius"/>
    </source>
</evidence>
<dbReference type="OrthoDB" id="1654884at2759"/>
<protein>
    <recommendedName>
        <fullName evidence="8">Ribosomal protein S11</fullName>
    </recommendedName>
</protein>
<dbReference type="STRING" id="595528.A0A0D2X5E2"/>
<evidence type="ECO:0000313" key="7">
    <source>
        <dbReference type="Proteomes" id="UP000008743"/>
    </source>
</evidence>
<dbReference type="Proteomes" id="UP000008743">
    <property type="component" value="Unassembled WGS sequence"/>
</dbReference>
<feature type="transmembrane region" description="Helical" evidence="5">
    <location>
        <begin position="27"/>
        <end position="48"/>
    </location>
</feature>
<accession>A0A0D2X5E2</accession>
<dbReference type="GO" id="GO:0005840">
    <property type="term" value="C:ribosome"/>
    <property type="evidence" value="ECO:0007669"/>
    <property type="project" value="UniProtKB-KW"/>
</dbReference>
<gene>
    <name evidence="6" type="ORF">CAOG_009127</name>
</gene>
<dbReference type="AlphaFoldDB" id="A0A0D2X5E2"/>
<dbReference type="Gene3D" id="3.30.420.80">
    <property type="entry name" value="Ribosomal protein S11"/>
    <property type="match status" value="1"/>
</dbReference>
<dbReference type="GO" id="GO:0006412">
    <property type="term" value="P:translation"/>
    <property type="evidence" value="ECO:0007669"/>
    <property type="project" value="InterPro"/>
</dbReference>
<evidence type="ECO:0000256" key="4">
    <source>
        <dbReference type="SAM" id="MobiDB-lite"/>
    </source>
</evidence>
<evidence type="ECO:0000313" key="6">
    <source>
        <dbReference type="EMBL" id="KJE97654.1"/>
    </source>
</evidence>
<dbReference type="InterPro" id="IPR001971">
    <property type="entry name" value="Ribosomal_uS11"/>
</dbReference>
<keyword evidence="3" id="KW-0687">Ribonucleoprotein</keyword>
<keyword evidence="7" id="KW-1185">Reference proteome</keyword>
<keyword evidence="5" id="KW-0472">Membrane</keyword>
<dbReference type="Pfam" id="PF00411">
    <property type="entry name" value="Ribosomal_S11"/>
    <property type="match status" value="1"/>
</dbReference>
<dbReference type="PANTHER" id="PTHR11759">
    <property type="entry name" value="40S RIBOSOMAL PROTEIN S14/30S RIBOSOMAL PROTEIN S11"/>
    <property type="match status" value="1"/>
</dbReference>
<evidence type="ECO:0000256" key="1">
    <source>
        <dbReference type="ARBA" id="ARBA00006194"/>
    </source>
</evidence>
<dbReference type="GO" id="GO:1990904">
    <property type="term" value="C:ribonucleoprotein complex"/>
    <property type="evidence" value="ECO:0007669"/>
    <property type="project" value="UniProtKB-KW"/>
</dbReference>
<sequence length="426" mass="46238">MNERAKQKPEYCHFVLPTVYQFQVQCLLYAFFSLLALLYCNPCMLTLFQSLIQSLPSMLAAAACVCSRIASTQGLLRRAVVAGTASRSISVLASVAWSTGDNNKPPSSLDWLNATNADAAAKTAAAKAAADAGAQRKPNPLNIGFSVDELQAAAAAKSDKGNSNSDLQAFFADFTPEKKPESEATERKAHPMHQGVSVDELQAAAQRMGERSKVDSDANFASFLADFNAGKQLQEEADAARKLAPSDFNPAAVQADIAASTKDVTTPTEQEARALLSKIPAALRADFEWSAGLAPPRPEMLQLGAQIIDPEQADVLRIRFTKNNVKFVYSTATGQMRYFKTAGSAGFKNAKRKSTFAGQQACYQVVQHIMTMEKRRHPIRVFLSGMSVARSSVMRVVTNSPLNIISYTDISPIPHNGCRPRKARRI</sequence>
<evidence type="ECO:0008006" key="8">
    <source>
        <dbReference type="Google" id="ProtNLM"/>
    </source>
</evidence>
<dbReference type="GO" id="GO:0003735">
    <property type="term" value="F:structural constituent of ribosome"/>
    <property type="evidence" value="ECO:0007669"/>
    <property type="project" value="InterPro"/>
</dbReference>
<organism evidence="6 7">
    <name type="scientific">Capsaspora owczarzaki (strain ATCC 30864)</name>
    <dbReference type="NCBI Taxonomy" id="595528"/>
    <lineage>
        <taxon>Eukaryota</taxon>
        <taxon>Filasterea</taxon>
        <taxon>Capsaspora</taxon>
    </lineage>
</organism>
<proteinExistence type="inferred from homology"/>
<feature type="region of interest" description="Disordered" evidence="4">
    <location>
        <begin position="175"/>
        <end position="195"/>
    </location>
</feature>
<dbReference type="InParanoid" id="A0A0D2X5E2"/>